<dbReference type="InterPro" id="IPR006334">
    <property type="entry name" value="Glut_cys_ligase"/>
</dbReference>
<reference evidence="1 2" key="1">
    <citation type="submission" date="2019-05" db="EMBL/GenBank/DDBJ databases">
        <authorList>
            <consortium name="Pathogen Informatics"/>
        </authorList>
    </citation>
    <scope>NUCLEOTIDE SEQUENCE [LARGE SCALE GENOMIC DNA]</scope>
    <source>
        <strain evidence="1 2">NCTC13032</strain>
    </source>
</reference>
<protein>
    <submittedName>
        <fullName evidence="1">Glutamate--cysteine ligase</fullName>
        <ecNumber evidence="1">6.3.2.2</ecNumber>
    </submittedName>
</protein>
<keyword evidence="1" id="KW-0436">Ligase</keyword>
<proteinExistence type="predicted"/>
<dbReference type="Proteomes" id="UP000310719">
    <property type="component" value="Chromosome"/>
</dbReference>
<dbReference type="EC" id="6.3.2.2" evidence="1"/>
<gene>
    <name evidence="1" type="primary">gshA_1</name>
    <name evidence="1" type="ORF">NCTC13032_05786</name>
</gene>
<sequence length="104" mass="11484">MSPKTLDSVYGGEAYQQVCDQLVESFDNPELTFSARILRSMIDQGIGGTGRALSAEYRDMLRQEPLEVLSEAEFAAERDASVVRQSEIEAADTESFEAFLAKQA</sequence>
<dbReference type="AlphaFoldDB" id="A0A4U9IET4"/>
<organism evidence="1 2">
    <name type="scientific">Leclercia adecarboxylata</name>
    <dbReference type="NCBI Taxonomy" id="83655"/>
    <lineage>
        <taxon>Bacteria</taxon>
        <taxon>Pseudomonadati</taxon>
        <taxon>Pseudomonadota</taxon>
        <taxon>Gammaproteobacteria</taxon>
        <taxon>Enterobacterales</taxon>
        <taxon>Enterobacteriaceae</taxon>
        <taxon>Leclercia</taxon>
    </lineage>
</organism>
<dbReference type="SUPFAM" id="SSF55931">
    <property type="entry name" value="Glutamine synthetase/guanido kinase"/>
    <property type="match status" value="1"/>
</dbReference>
<dbReference type="GO" id="GO:0006750">
    <property type="term" value="P:glutathione biosynthetic process"/>
    <property type="evidence" value="ECO:0007669"/>
    <property type="project" value="InterPro"/>
</dbReference>
<dbReference type="PANTHER" id="PTHR38761">
    <property type="entry name" value="GLUTAMATE--CYSTEINE LIGASE"/>
    <property type="match status" value="1"/>
</dbReference>
<dbReference type="Gene3D" id="3.30.590.20">
    <property type="match status" value="1"/>
</dbReference>
<dbReference type="GO" id="GO:0005829">
    <property type="term" value="C:cytosol"/>
    <property type="evidence" value="ECO:0007669"/>
    <property type="project" value="TreeGrafter"/>
</dbReference>
<evidence type="ECO:0000313" key="1">
    <source>
        <dbReference type="EMBL" id="VTP76342.1"/>
    </source>
</evidence>
<dbReference type="GO" id="GO:0046872">
    <property type="term" value="F:metal ion binding"/>
    <property type="evidence" value="ECO:0007669"/>
    <property type="project" value="TreeGrafter"/>
</dbReference>
<accession>A0A4U9IET4</accession>
<name>A0A4U9IET4_9ENTR</name>
<dbReference type="PANTHER" id="PTHR38761:SF1">
    <property type="entry name" value="GLUTAMATE--CYSTEINE LIGASE"/>
    <property type="match status" value="1"/>
</dbReference>
<evidence type="ECO:0000313" key="2">
    <source>
        <dbReference type="Proteomes" id="UP000310719"/>
    </source>
</evidence>
<dbReference type="EMBL" id="LR590464">
    <property type="protein sequence ID" value="VTP76342.1"/>
    <property type="molecule type" value="Genomic_DNA"/>
</dbReference>
<dbReference type="InterPro" id="IPR014746">
    <property type="entry name" value="Gln_synth/guanido_kin_cat_dom"/>
</dbReference>
<dbReference type="GO" id="GO:0004357">
    <property type="term" value="F:glutamate-cysteine ligase activity"/>
    <property type="evidence" value="ECO:0007669"/>
    <property type="project" value="UniProtKB-EC"/>
</dbReference>